<dbReference type="Proteomes" id="UP000838878">
    <property type="component" value="Chromosome 7"/>
</dbReference>
<dbReference type="EMBL" id="OV170227">
    <property type="protein sequence ID" value="CAH0728882.1"/>
    <property type="molecule type" value="Genomic_DNA"/>
</dbReference>
<reference evidence="1" key="1">
    <citation type="submission" date="2021-12" db="EMBL/GenBank/DDBJ databases">
        <authorList>
            <person name="Martin H S."/>
        </authorList>
    </citation>
    <scope>NUCLEOTIDE SEQUENCE</scope>
</reference>
<gene>
    <name evidence="1" type="ORF">BINO364_LOCUS14052</name>
</gene>
<accession>A0A8J9VBS6</accession>
<keyword evidence="2" id="KW-1185">Reference proteome</keyword>
<feature type="non-terminal residue" evidence="1">
    <location>
        <position position="81"/>
    </location>
</feature>
<dbReference type="AlphaFoldDB" id="A0A8J9VBS6"/>
<protein>
    <submittedName>
        <fullName evidence="1">Uncharacterized protein</fullName>
    </submittedName>
</protein>
<sequence>MLTFAQFRITQNDALSIVIGYHDAVRYVCGGGTVDVRASGKTHPLAVAFGDFCVRYIASDLRIILLVAGNTSITTTGLTLS</sequence>
<proteinExistence type="predicted"/>
<organism evidence="1 2">
    <name type="scientific">Brenthis ino</name>
    <name type="common">lesser marbled fritillary</name>
    <dbReference type="NCBI Taxonomy" id="405034"/>
    <lineage>
        <taxon>Eukaryota</taxon>
        <taxon>Metazoa</taxon>
        <taxon>Ecdysozoa</taxon>
        <taxon>Arthropoda</taxon>
        <taxon>Hexapoda</taxon>
        <taxon>Insecta</taxon>
        <taxon>Pterygota</taxon>
        <taxon>Neoptera</taxon>
        <taxon>Endopterygota</taxon>
        <taxon>Lepidoptera</taxon>
        <taxon>Glossata</taxon>
        <taxon>Ditrysia</taxon>
        <taxon>Papilionoidea</taxon>
        <taxon>Nymphalidae</taxon>
        <taxon>Heliconiinae</taxon>
        <taxon>Argynnini</taxon>
        <taxon>Brenthis</taxon>
    </lineage>
</organism>
<evidence type="ECO:0000313" key="1">
    <source>
        <dbReference type="EMBL" id="CAH0728882.1"/>
    </source>
</evidence>
<evidence type="ECO:0000313" key="2">
    <source>
        <dbReference type="Proteomes" id="UP000838878"/>
    </source>
</evidence>
<name>A0A8J9VBS6_9NEOP</name>